<reference evidence="7 8" key="1">
    <citation type="submission" date="2020-08" db="EMBL/GenBank/DDBJ databases">
        <title>Bridging the membrane lipid divide: bacteria of the FCB group superphylum have the potential to synthesize archaeal ether lipids.</title>
        <authorList>
            <person name="Villanueva L."/>
            <person name="Von Meijenfeldt F.A.B."/>
            <person name="Westbye A.B."/>
            <person name="Yadav S."/>
            <person name="Hopmans E.C."/>
            <person name="Dutilh B.E."/>
            <person name="Sinninghe Damste J.S."/>
        </authorList>
    </citation>
    <scope>NUCLEOTIDE SEQUENCE [LARGE SCALE GENOMIC DNA]</scope>
    <source>
        <strain evidence="7">NIOZ-UU27</strain>
    </source>
</reference>
<dbReference type="GO" id="GO:0051539">
    <property type="term" value="F:4 iron, 4 sulfur cluster binding"/>
    <property type="evidence" value="ECO:0007669"/>
    <property type="project" value="UniProtKB-KW"/>
</dbReference>
<dbReference type="PROSITE" id="PS00198">
    <property type="entry name" value="4FE4S_FER_1"/>
    <property type="match status" value="1"/>
</dbReference>
<keyword evidence="2" id="KW-0479">Metal-binding</keyword>
<dbReference type="GO" id="GO:0005886">
    <property type="term" value="C:plasma membrane"/>
    <property type="evidence" value="ECO:0007669"/>
    <property type="project" value="TreeGrafter"/>
</dbReference>
<evidence type="ECO:0000256" key="1">
    <source>
        <dbReference type="ARBA" id="ARBA00022485"/>
    </source>
</evidence>
<dbReference type="EMBL" id="JACNJD010000260">
    <property type="protein sequence ID" value="MBC8178165.1"/>
    <property type="molecule type" value="Genomic_DNA"/>
</dbReference>
<dbReference type="SUPFAM" id="SSF46548">
    <property type="entry name" value="alpha-helical ferredoxin"/>
    <property type="match status" value="1"/>
</dbReference>
<protein>
    <submittedName>
        <fullName evidence="7">4Fe-4S dicluster domain-containing protein</fullName>
    </submittedName>
</protein>
<evidence type="ECO:0000256" key="5">
    <source>
        <dbReference type="ARBA" id="ARBA00023014"/>
    </source>
</evidence>
<organism evidence="7 8">
    <name type="scientific">Candidatus Desulfacyla euxinica</name>
    <dbReference type="NCBI Taxonomy" id="2841693"/>
    <lineage>
        <taxon>Bacteria</taxon>
        <taxon>Deltaproteobacteria</taxon>
        <taxon>Candidatus Desulfacyla</taxon>
    </lineage>
</organism>
<dbReference type="AlphaFoldDB" id="A0A8J6N1Z5"/>
<evidence type="ECO:0000256" key="4">
    <source>
        <dbReference type="ARBA" id="ARBA00023004"/>
    </source>
</evidence>
<dbReference type="Proteomes" id="UP000650524">
    <property type="component" value="Unassembled WGS sequence"/>
</dbReference>
<keyword evidence="3" id="KW-0560">Oxidoreductase</keyword>
<evidence type="ECO:0000256" key="2">
    <source>
        <dbReference type="ARBA" id="ARBA00022723"/>
    </source>
</evidence>
<dbReference type="InterPro" id="IPR051460">
    <property type="entry name" value="HdrC_iron-sulfur_subunit"/>
</dbReference>
<accession>A0A8J6N1Z5</accession>
<dbReference type="InterPro" id="IPR017900">
    <property type="entry name" value="4Fe4S_Fe_S_CS"/>
</dbReference>
<name>A0A8J6N1Z5_9DELT</name>
<feature type="domain" description="4Fe-4S ferredoxin-type" evidence="6">
    <location>
        <begin position="12"/>
        <end position="43"/>
    </location>
</feature>
<evidence type="ECO:0000313" key="8">
    <source>
        <dbReference type="Proteomes" id="UP000650524"/>
    </source>
</evidence>
<keyword evidence="4" id="KW-0408">Iron</keyword>
<proteinExistence type="predicted"/>
<dbReference type="Pfam" id="PF13183">
    <property type="entry name" value="Fer4_8"/>
    <property type="match status" value="1"/>
</dbReference>
<dbReference type="GO" id="GO:0016491">
    <property type="term" value="F:oxidoreductase activity"/>
    <property type="evidence" value="ECO:0007669"/>
    <property type="project" value="UniProtKB-KW"/>
</dbReference>
<dbReference type="PANTHER" id="PTHR43255">
    <property type="entry name" value="IRON-SULFUR-BINDING OXIDOREDUCTASE FADF-RELATED-RELATED"/>
    <property type="match status" value="1"/>
</dbReference>
<sequence length="182" mass="20883">MDNAALKEKFFEKYHGEELQNCIQCGTCSGSCPLAPYMDYGPRQLFQLAREGDMEEILKANTMWLCVSCYNCTVKCPRDIVITDHMYTLKKIALQEGIQAPTTKLPALYKSFMGSVERYGKITDISVMNRYAFRQPMDVMGNAFLALKLARRKRLEYKVHPVKNLAGFKKVMKKARELEKTS</sequence>
<evidence type="ECO:0000259" key="6">
    <source>
        <dbReference type="PROSITE" id="PS51379"/>
    </source>
</evidence>
<evidence type="ECO:0000313" key="7">
    <source>
        <dbReference type="EMBL" id="MBC8178165.1"/>
    </source>
</evidence>
<gene>
    <name evidence="7" type="ORF">H8E19_12230</name>
</gene>
<dbReference type="InterPro" id="IPR009051">
    <property type="entry name" value="Helical_ferredxn"/>
</dbReference>
<dbReference type="Gene3D" id="1.10.1060.10">
    <property type="entry name" value="Alpha-helical ferredoxin"/>
    <property type="match status" value="1"/>
</dbReference>
<dbReference type="PANTHER" id="PTHR43255:SF1">
    <property type="entry name" value="IRON-SULFUR-BINDING OXIDOREDUCTASE FADF-RELATED"/>
    <property type="match status" value="1"/>
</dbReference>
<dbReference type="GO" id="GO:0046872">
    <property type="term" value="F:metal ion binding"/>
    <property type="evidence" value="ECO:0007669"/>
    <property type="project" value="UniProtKB-KW"/>
</dbReference>
<comment type="caution">
    <text evidence="7">The sequence shown here is derived from an EMBL/GenBank/DDBJ whole genome shotgun (WGS) entry which is preliminary data.</text>
</comment>
<dbReference type="InterPro" id="IPR017896">
    <property type="entry name" value="4Fe4S_Fe-S-bd"/>
</dbReference>
<dbReference type="PROSITE" id="PS51379">
    <property type="entry name" value="4FE4S_FER_2"/>
    <property type="match status" value="1"/>
</dbReference>
<evidence type="ECO:0000256" key="3">
    <source>
        <dbReference type="ARBA" id="ARBA00023002"/>
    </source>
</evidence>
<keyword evidence="1" id="KW-0004">4Fe-4S</keyword>
<keyword evidence="5" id="KW-0411">Iron-sulfur</keyword>